<protein>
    <submittedName>
        <fullName evidence="1">Uncharacterized protein</fullName>
    </submittedName>
</protein>
<evidence type="ECO:0000313" key="2">
    <source>
        <dbReference type="Proteomes" id="UP000577419"/>
    </source>
</evidence>
<dbReference type="Proteomes" id="UP000577419">
    <property type="component" value="Unassembled WGS sequence"/>
</dbReference>
<evidence type="ECO:0000313" key="1">
    <source>
        <dbReference type="EMBL" id="HIH08082.1"/>
    </source>
</evidence>
<proteinExistence type="predicted"/>
<feature type="non-terminal residue" evidence="1">
    <location>
        <position position="100"/>
    </location>
</feature>
<dbReference type="EMBL" id="DUFG01000012">
    <property type="protein sequence ID" value="HIH08082.1"/>
    <property type="molecule type" value="Genomic_DNA"/>
</dbReference>
<reference evidence="2" key="1">
    <citation type="journal article" date="2020" name="bioRxiv">
        <title>A rank-normalized archaeal taxonomy based on genome phylogeny resolves widespread incomplete and uneven classifications.</title>
        <authorList>
            <person name="Rinke C."/>
            <person name="Chuvochina M."/>
            <person name="Mussig A.J."/>
            <person name="Chaumeil P.-A."/>
            <person name="Waite D.W."/>
            <person name="Whitman W.B."/>
            <person name="Parks D.H."/>
            <person name="Hugenholtz P."/>
        </authorList>
    </citation>
    <scope>NUCLEOTIDE SEQUENCE [LARGE SCALE GENOMIC DNA]</scope>
</reference>
<comment type="caution">
    <text evidence="1">The sequence shown here is derived from an EMBL/GenBank/DDBJ whole genome shotgun (WGS) entry which is preliminary data.</text>
</comment>
<gene>
    <name evidence="1" type="ORF">HA237_01795</name>
</gene>
<organism evidence="1 2">
    <name type="scientific">Candidatus Iainarchaeum sp</name>
    <dbReference type="NCBI Taxonomy" id="3101447"/>
    <lineage>
        <taxon>Archaea</taxon>
        <taxon>Candidatus Iainarchaeota</taxon>
        <taxon>Candidatus Iainarchaeia</taxon>
        <taxon>Candidatus Iainarchaeales</taxon>
        <taxon>Candidatus Iainarchaeaceae</taxon>
        <taxon>Candidatus Iainarchaeum</taxon>
    </lineage>
</organism>
<dbReference type="AlphaFoldDB" id="A0A7J4IRM2"/>
<sequence length="100" mass="11693">MAVKKLLRYKGHSIELEFKTNIFFAREEIARAKTLYQKLFEYLIDGRTVSYRGLAKVLARRGINIEKGTIRFAVLRIEEALKKSPDPVLQKMGFVKKEQF</sequence>
<name>A0A7J4IRM2_9ARCH</name>
<accession>A0A7J4IRM2</accession>